<dbReference type="Gene3D" id="1.25.40.10">
    <property type="entry name" value="Tetratricopeptide repeat domain"/>
    <property type="match status" value="1"/>
</dbReference>
<evidence type="ECO:0000313" key="1">
    <source>
        <dbReference type="EMBL" id="CAD1831443.1"/>
    </source>
</evidence>
<dbReference type="EMBL" id="LR862149">
    <property type="protein sequence ID" value="CAD1831443.1"/>
    <property type="molecule type" value="Genomic_DNA"/>
</dbReference>
<name>A0A6V7PLD1_ANACO</name>
<proteinExistence type="predicted"/>
<dbReference type="AlphaFoldDB" id="A0A6V7PLD1"/>
<organism evidence="1">
    <name type="scientific">Ananas comosus var. bracteatus</name>
    <name type="common">red pineapple</name>
    <dbReference type="NCBI Taxonomy" id="296719"/>
    <lineage>
        <taxon>Eukaryota</taxon>
        <taxon>Viridiplantae</taxon>
        <taxon>Streptophyta</taxon>
        <taxon>Embryophyta</taxon>
        <taxon>Tracheophyta</taxon>
        <taxon>Spermatophyta</taxon>
        <taxon>Magnoliopsida</taxon>
        <taxon>Liliopsida</taxon>
        <taxon>Poales</taxon>
        <taxon>Bromeliaceae</taxon>
        <taxon>Bromelioideae</taxon>
        <taxon>Ananas</taxon>
    </lineage>
</organism>
<accession>A0A6V7PLD1</accession>
<protein>
    <recommendedName>
        <fullName evidence="2">Pentatricopeptide repeat-containing protein</fullName>
    </recommendedName>
</protein>
<gene>
    <name evidence="1" type="ORF">CB5_LOCUS14654</name>
</gene>
<reference evidence="1" key="1">
    <citation type="submission" date="2020-07" db="EMBL/GenBank/DDBJ databases">
        <authorList>
            <person name="Lin J."/>
        </authorList>
    </citation>
    <scope>NUCLEOTIDE SEQUENCE</scope>
</reference>
<evidence type="ECO:0008006" key="2">
    <source>
        <dbReference type="Google" id="ProtNLM"/>
    </source>
</evidence>
<dbReference type="InterPro" id="IPR011990">
    <property type="entry name" value="TPR-like_helical_dom_sf"/>
</dbReference>
<sequence length="243" mass="26129">MLFSAAVPSKTLASPNLLLLLLRRRRIQSLSSPNPDANANPNPNNIETLIASTAASDAGAFGRGWVSPAPLAALPSDRALLLRALASLRGRPRLALRLFRWAERHPSFAPSPAPFCAALALLADAGLARAAFSVAERALRLGLHSVVDFLLLLVGSGGAEFRFEFAVSDATAAKLLDLLLWVYTKCSMAERAVSAFYKMAAHGLSPDVRNCNRILRALRDAGGGRRCGRCTARWRGSAWSRRS</sequence>